<protein>
    <submittedName>
        <fullName evidence="2">Uncharacterized protein</fullName>
    </submittedName>
</protein>
<organism evidence="2 3">
    <name type="scientific">Streptomyces rameus</name>
    <dbReference type="NCBI Taxonomy" id="68261"/>
    <lineage>
        <taxon>Bacteria</taxon>
        <taxon>Bacillati</taxon>
        <taxon>Actinomycetota</taxon>
        <taxon>Actinomycetes</taxon>
        <taxon>Kitasatosporales</taxon>
        <taxon>Streptomycetaceae</taxon>
        <taxon>Streptomyces</taxon>
    </lineage>
</organism>
<feature type="coiled-coil region" evidence="1">
    <location>
        <begin position="178"/>
        <end position="205"/>
    </location>
</feature>
<dbReference type="EMBL" id="BAAAVM010000154">
    <property type="protein sequence ID" value="GAA2782772.1"/>
    <property type="molecule type" value="Genomic_DNA"/>
</dbReference>
<accession>A0ABN3V8F1</accession>
<name>A0ABN3V8F1_9ACTN</name>
<dbReference type="Proteomes" id="UP001500893">
    <property type="component" value="Unassembled WGS sequence"/>
</dbReference>
<proteinExistence type="predicted"/>
<keyword evidence="1" id="KW-0175">Coiled coil</keyword>
<evidence type="ECO:0000313" key="3">
    <source>
        <dbReference type="Proteomes" id="UP001500893"/>
    </source>
</evidence>
<sequence>MQIRHHLLVRLWMGTRGIVNPRACADEECAVSTSDIPRGSATSTRSAGSLRLDLLGIYLNDHLAGSTTGTRRARYVADATRGTSLGDVLEPIAEEIEQDRASLLQIMGRLGVPARRYKVLAAGTVEWAGRFKPNGRIIGRSPLTTVVELEFLRLGVEGKAAGWRTLRALADTDDRLDQRQLDELLARAERQLSTLEELRFRKAQQVFRGRP</sequence>
<evidence type="ECO:0000256" key="1">
    <source>
        <dbReference type="SAM" id="Coils"/>
    </source>
</evidence>
<gene>
    <name evidence="2" type="ORF">GCM10010521_71760</name>
</gene>
<reference evidence="2 3" key="1">
    <citation type="journal article" date="2019" name="Int. J. Syst. Evol. Microbiol.">
        <title>The Global Catalogue of Microorganisms (GCM) 10K type strain sequencing project: providing services to taxonomists for standard genome sequencing and annotation.</title>
        <authorList>
            <consortium name="The Broad Institute Genomics Platform"/>
            <consortium name="The Broad Institute Genome Sequencing Center for Infectious Disease"/>
            <person name="Wu L."/>
            <person name="Ma J."/>
        </authorList>
    </citation>
    <scope>NUCLEOTIDE SEQUENCE [LARGE SCALE GENOMIC DNA]</scope>
    <source>
        <strain evidence="2 3">JCM 11574</strain>
    </source>
</reference>
<evidence type="ECO:0000313" key="2">
    <source>
        <dbReference type="EMBL" id="GAA2782772.1"/>
    </source>
</evidence>
<keyword evidence="3" id="KW-1185">Reference proteome</keyword>
<comment type="caution">
    <text evidence="2">The sequence shown here is derived from an EMBL/GenBank/DDBJ whole genome shotgun (WGS) entry which is preliminary data.</text>
</comment>